<dbReference type="Proteomes" id="UP000673691">
    <property type="component" value="Unassembled WGS sequence"/>
</dbReference>
<evidence type="ECO:0000313" key="2">
    <source>
        <dbReference type="EMBL" id="KAG5459727.1"/>
    </source>
</evidence>
<keyword evidence="3" id="KW-1185">Reference proteome</keyword>
<protein>
    <submittedName>
        <fullName evidence="2">Uncharacterized protein</fullName>
    </submittedName>
</protein>
<reference evidence="2 3" key="1">
    <citation type="journal article" name="Sci. Rep.">
        <title>Genome-scale phylogenetic analyses confirm Olpidium as the closest living zoosporic fungus to the non-flagellated, terrestrial fungi.</title>
        <authorList>
            <person name="Chang Y."/>
            <person name="Rochon D."/>
            <person name="Sekimoto S."/>
            <person name="Wang Y."/>
            <person name="Chovatia M."/>
            <person name="Sandor L."/>
            <person name="Salamov A."/>
            <person name="Grigoriev I.V."/>
            <person name="Stajich J.E."/>
            <person name="Spatafora J.W."/>
        </authorList>
    </citation>
    <scope>NUCLEOTIDE SEQUENCE [LARGE SCALE GENOMIC DNA]</scope>
    <source>
        <strain evidence="2">S191</strain>
    </source>
</reference>
<accession>A0A8H8DJ60</accession>
<gene>
    <name evidence="2" type="ORF">BJ554DRAFT_8319</name>
</gene>
<dbReference type="EMBL" id="JAEFCI010006380">
    <property type="protein sequence ID" value="KAG5459727.1"/>
    <property type="molecule type" value="Genomic_DNA"/>
</dbReference>
<feature type="compositionally biased region" description="Basic and acidic residues" evidence="1">
    <location>
        <begin position="211"/>
        <end position="234"/>
    </location>
</feature>
<organism evidence="2 3">
    <name type="scientific">Olpidium bornovanus</name>
    <dbReference type="NCBI Taxonomy" id="278681"/>
    <lineage>
        <taxon>Eukaryota</taxon>
        <taxon>Fungi</taxon>
        <taxon>Fungi incertae sedis</taxon>
        <taxon>Olpidiomycota</taxon>
        <taxon>Olpidiomycotina</taxon>
        <taxon>Olpidiomycetes</taxon>
        <taxon>Olpidiales</taxon>
        <taxon>Olpidiaceae</taxon>
        <taxon>Olpidium</taxon>
    </lineage>
</organism>
<comment type="caution">
    <text evidence="2">The sequence shown here is derived from an EMBL/GenBank/DDBJ whole genome shotgun (WGS) entry which is preliminary data.</text>
</comment>
<sequence length="316" mass="34734">MVSVRHGHVFHFVVRQDLARLGHERHARPPPLPSLIDKRLPSSQEACRFDLESKVYCHSISPAGGHGLVAGKRGPPGANHPSARRLGIDQSFFLFVSFARPAPLRSRRGGPADTPVRRALGGVRAHPVWPPREGSGGAVVADRRVPARFRRVGFCGGRPDGAFLGRAKSGGLHDVVRPAQFRRRPAGLHQPGAQRLRQRPHVHGDGAPPVVERDRRPDPAVERVDGAQRPRELRGAPAQPLGARRVRGRDPARRRLASAAFPPERQPLHPRLLDPRGRPAQEAQGPVQQGHLRGVEAGERGSVSPSFRFRPPRLWH</sequence>
<evidence type="ECO:0000313" key="3">
    <source>
        <dbReference type="Proteomes" id="UP000673691"/>
    </source>
</evidence>
<feature type="region of interest" description="Disordered" evidence="1">
    <location>
        <begin position="182"/>
        <end position="316"/>
    </location>
</feature>
<proteinExistence type="predicted"/>
<name>A0A8H8DJ60_9FUNG</name>
<evidence type="ECO:0000256" key="1">
    <source>
        <dbReference type="SAM" id="MobiDB-lite"/>
    </source>
</evidence>
<dbReference type="AlphaFoldDB" id="A0A8H8DJ60"/>
<feature type="non-terminal residue" evidence="2">
    <location>
        <position position="316"/>
    </location>
</feature>
<dbReference type="OrthoDB" id="361494at2759"/>